<feature type="transmembrane region" description="Helical" evidence="8">
    <location>
        <begin position="164"/>
        <end position="182"/>
    </location>
</feature>
<evidence type="ECO:0000259" key="10">
    <source>
        <dbReference type="Pfam" id="PF20216"/>
    </source>
</evidence>
<keyword evidence="3 8" id="KW-0812">Transmembrane</keyword>
<evidence type="ECO:0000313" key="11">
    <source>
        <dbReference type="EMBL" id="TYP98277.1"/>
    </source>
</evidence>
<dbReference type="AlphaFoldDB" id="A0A5S5DQW7"/>
<dbReference type="GO" id="GO:0006508">
    <property type="term" value="P:proteolysis"/>
    <property type="evidence" value="ECO:0007669"/>
    <property type="project" value="UniProtKB-KW"/>
</dbReference>
<dbReference type="Pfam" id="PF01694">
    <property type="entry name" value="Rhomboid"/>
    <property type="match status" value="1"/>
</dbReference>
<feature type="domain" description="Peptidase S54 rhomboid" evidence="9">
    <location>
        <begin position="66"/>
        <end position="209"/>
    </location>
</feature>
<dbReference type="Pfam" id="PF20216">
    <property type="entry name" value="DUF6576"/>
    <property type="match status" value="1"/>
</dbReference>
<dbReference type="Proteomes" id="UP000323136">
    <property type="component" value="Unassembled WGS sequence"/>
</dbReference>
<dbReference type="GO" id="GO:0004252">
    <property type="term" value="F:serine-type endopeptidase activity"/>
    <property type="evidence" value="ECO:0007669"/>
    <property type="project" value="InterPro"/>
</dbReference>
<evidence type="ECO:0000256" key="6">
    <source>
        <dbReference type="ARBA" id="ARBA00023136"/>
    </source>
</evidence>
<protein>
    <submittedName>
        <fullName evidence="11">Membrane associated rhomboid family serine protease</fullName>
    </submittedName>
</protein>
<comment type="caution">
    <text evidence="11">The sequence shown here is derived from an EMBL/GenBank/DDBJ whole genome shotgun (WGS) entry which is preliminary data.</text>
</comment>
<sequence>MNSIINNIKYRFKNAGIVEQLIYINLGVFLLVFVFNTFGFLFKSNSNFLVNWFALPASFDEFILKPWTIVTYGFLHASFLHILMNLIALFYIGHLFKQYFTGKQLLNFYLYGTIFGGLLFILSYNYFPAFADHKNNNVLLGASAGISAIFIGIATYLPNYHVKIPLIGFVKLWILAAIWVALDVIQIPAGNAGGHFAHLGGALFGFLYVSRASNKEINIFKPIKDLFKKKQKPLKTVHNSGKKRTRTQSPKKENQQQIDAILDKISKSGYDTLTKAEKDFLFKQGKN</sequence>
<name>A0A5S5DQW7_9FLAO</name>
<dbReference type="InterPro" id="IPR035952">
    <property type="entry name" value="Rhomboid-like_sf"/>
</dbReference>
<feature type="transmembrane region" description="Helical" evidence="8">
    <location>
        <begin position="139"/>
        <end position="157"/>
    </location>
</feature>
<dbReference type="GO" id="GO:0016020">
    <property type="term" value="C:membrane"/>
    <property type="evidence" value="ECO:0007669"/>
    <property type="project" value="UniProtKB-SubCell"/>
</dbReference>
<dbReference type="OrthoDB" id="680602at2"/>
<keyword evidence="4" id="KW-0378">Hydrolase</keyword>
<keyword evidence="11" id="KW-0645">Protease</keyword>
<dbReference type="InterPro" id="IPR022764">
    <property type="entry name" value="Peptidase_S54_rhomboid_dom"/>
</dbReference>
<evidence type="ECO:0000256" key="1">
    <source>
        <dbReference type="ARBA" id="ARBA00004141"/>
    </source>
</evidence>
<dbReference type="InterPro" id="IPR050925">
    <property type="entry name" value="Rhomboid_protease_S54"/>
</dbReference>
<dbReference type="RefSeq" id="WP_148870590.1">
    <property type="nucleotide sequence ID" value="NZ_VNIA01000003.1"/>
</dbReference>
<evidence type="ECO:0000259" key="9">
    <source>
        <dbReference type="Pfam" id="PF01694"/>
    </source>
</evidence>
<feature type="domain" description="DUF6576" evidence="10">
    <location>
        <begin position="248"/>
        <end position="281"/>
    </location>
</feature>
<keyword evidence="6 8" id="KW-0472">Membrane</keyword>
<feature type="compositionally biased region" description="Basic residues" evidence="7">
    <location>
        <begin position="231"/>
        <end position="246"/>
    </location>
</feature>
<dbReference type="InterPro" id="IPR046483">
    <property type="entry name" value="DUF6576"/>
</dbReference>
<comment type="subcellular location">
    <subcellularLocation>
        <location evidence="1">Membrane</location>
        <topology evidence="1">Multi-pass membrane protein</topology>
    </subcellularLocation>
</comment>
<keyword evidence="5 8" id="KW-1133">Transmembrane helix</keyword>
<evidence type="ECO:0000256" key="3">
    <source>
        <dbReference type="ARBA" id="ARBA00022692"/>
    </source>
</evidence>
<dbReference type="EMBL" id="VNIA01000003">
    <property type="protein sequence ID" value="TYP98277.1"/>
    <property type="molecule type" value="Genomic_DNA"/>
</dbReference>
<evidence type="ECO:0000256" key="2">
    <source>
        <dbReference type="ARBA" id="ARBA00009045"/>
    </source>
</evidence>
<organism evidence="11 12">
    <name type="scientific">Tenacibaculum adriaticum</name>
    <dbReference type="NCBI Taxonomy" id="413713"/>
    <lineage>
        <taxon>Bacteria</taxon>
        <taxon>Pseudomonadati</taxon>
        <taxon>Bacteroidota</taxon>
        <taxon>Flavobacteriia</taxon>
        <taxon>Flavobacteriales</taxon>
        <taxon>Flavobacteriaceae</taxon>
        <taxon>Tenacibaculum</taxon>
    </lineage>
</organism>
<feature type="transmembrane region" description="Helical" evidence="8">
    <location>
        <begin position="74"/>
        <end position="96"/>
    </location>
</feature>
<evidence type="ECO:0000313" key="12">
    <source>
        <dbReference type="Proteomes" id="UP000323136"/>
    </source>
</evidence>
<dbReference type="PANTHER" id="PTHR43731">
    <property type="entry name" value="RHOMBOID PROTEASE"/>
    <property type="match status" value="1"/>
</dbReference>
<feature type="region of interest" description="Disordered" evidence="7">
    <location>
        <begin position="231"/>
        <end position="256"/>
    </location>
</feature>
<evidence type="ECO:0000256" key="7">
    <source>
        <dbReference type="SAM" id="MobiDB-lite"/>
    </source>
</evidence>
<feature type="transmembrane region" description="Helical" evidence="8">
    <location>
        <begin position="188"/>
        <end position="209"/>
    </location>
</feature>
<dbReference type="PANTHER" id="PTHR43731:SF14">
    <property type="entry name" value="PRESENILIN-ASSOCIATED RHOMBOID-LIKE PROTEIN, MITOCHONDRIAL"/>
    <property type="match status" value="1"/>
</dbReference>
<gene>
    <name evidence="11" type="ORF">C7447_103448</name>
</gene>
<reference evidence="11 12" key="1">
    <citation type="submission" date="2019-07" db="EMBL/GenBank/DDBJ databases">
        <title>Genomic Encyclopedia of Type Strains, Phase IV (KMG-IV): sequencing the most valuable type-strain genomes for metagenomic binning, comparative biology and taxonomic classification.</title>
        <authorList>
            <person name="Goeker M."/>
        </authorList>
    </citation>
    <scope>NUCLEOTIDE SEQUENCE [LARGE SCALE GENOMIC DNA]</scope>
    <source>
        <strain evidence="11 12">DSM 18961</strain>
    </source>
</reference>
<dbReference type="SUPFAM" id="SSF144091">
    <property type="entry name" value="Rhomboid-like"/>
    <property type="match status" value="1"/>
</dbReference>
<feature type="transmembrane region" description="Helical" evidence="8">
    <location>
        <begin position="21"/>
        <end position="42"/>
    </location>
</feature>
<evidence type="ECO:0000256" key="4">
    <source>
        <dbReference type="ARBA" id="ARBA00022801"/>
    </source>
</evidence>
<evidence type="ECO:0000256" key="5">
    <source>
        <dbReference type="ARBA" id="ARBA00022989"/>
    </source>
</evidence>
<proteinExistence type="inferred from homology"/>
<keyword evidence="12" id="KW-1185">Reference proteome</keyword>
<dbReference type="Gene3D" id="1.20.1540.10">
    <property type="entry name" value="Rhomboid-like"/>
    <property type="match status" value="1"/>
</dbReference>
<evidence type="ECO:0000256" key="8">
    <source>
        <dbReference type="SAM" id="Phobius"/>
    </source>
</evidence>
<accession>A0A5S5DQW7</accession>
<comment type="similarity">
    <text evidence="2">Belongs to the peptidase S54 family.</text>
</comment>
<feature type="transmembrane region" description="Helical" evidence="8">
    <location>
        <begin position="108"/>
        <end position="127"/>
    </location>
</feature>